<dbReference type="Gene3D" id="2.40.170.20">
    <property type="entry name" value="TonB-dependent receptor, beta-barrel domain"/>
    <property type="match status" value="1"/>
</dbReference>
<keyword evidence="5" id="KW-0798">TonB box</keyword>
<dbReference type="SUPFAM" id="SSF56935">
    <property type="entry name" value="Porins"/>
    <property type="match status" value="1"/>
</dbReference>
<evidence type="ECO:0000256" key="1">
    <source>
        <dbReference type="ARBA" id="ARBA00004571"/>
    </source>
</evidence>
<name>A0A1W1EKB3_9ZZZZ</name>
<dbReference type="Pfam" id="PF07715">
    <property type="entry name" value="Plug"/>
    <property type="match status" value="1"/>
</dbReference>
<evidence type="ECO:0000256" key="6">
    <source>
        <dbReference type="ARBA" id="ARBA00023136"/>
    </source>
</evidence>
<dbReference type="Pfam" id="PF00593">
    <property type="entry name" value="TonB_dep_Rec_b-barrel"/>
    <property type="match status" value="1"/>
</dbReference>
<evidence type="ECO:0000256" key="2">
    <source>
        <dbReference type="ARBA" id="ARBA00022448"/>
    </source>
</evidence>
<proteinExistence type="predicted"/>
<keyword evidence="8" id="KW-0998">Cell outer membrane</keyword>
<dbReference type="InterPro" id="IPR039426">
    <property type="entry name" value="TonB-dep_rcpt-like"/>
</dbReference>
<dbReference type="AlphaFoldDB" id="A0A1W1EKB3"/>
<dbReference type="PROSITE" id="PS01156">
    <property type="entry name" value="TONB_DEPENDENT_REC_2"/>
    <property type="match status" value="1"/>
</dbReference>
<dbReference type="InterPro" id="IPR010917">
    <property type="entry name" value="TonB_rcpt_CS"/>
</dbReference>
<feature type="domain" description="TonB-dependent receptor plug" evidence="10">
    <location>
        <begin position="38"/>
        <end position="145"/>
    </location>
</feature>
<dbReference type="InterPro" id="IPR000531">
    <property type="entry name" value="Beta-barrel_TonB"/>
</dbReference>
<evidence type="ECO:0000259" key="10">
    <source>
        <dbReference type="Pfam" id="PF07715"/>
    </source>
</evidence>
<dbReference type="PANTHER" id="PTHR30069">
    <property type="entry name" value="TONB-DEPENDENT OUTER MEMBRANE RECEPTOR"/>
    <property type="match status" value="1"/>
</dbReference>
<keyword evidence="4" id="KW-0732">Signal</keyword>
<dbReference type="Gene3D" id="2.170.130.10">
    <property type="entry name" value="TonB-dependent receptor, plug domain"/>
    <property type="match status" value="1"/>
</dbReference>
<sequence>MKKLITTSLVAIASLSASEIVDIGTITVTTPYNTTQKLQDTTSNISVITNEDIEERGFTTLSQALNSITGVEINSNGGFGTLAPVVLDGMSNKYILVLIDGVRYNDPSSLSGASIEHINLNDVESIEILKGAQSGVWGADASAGVINIITKKAKDGFNASLNAVYGSYGYKEAGFGLSYKNSKYYAKLSISKIDTDGYSAMQPRGEDLDNYEDDGYENLTISLTAGVKFNDNHKIDLSHKVIDTKTDGDPFGNPDGVYNSLTLNTISHIAYTYSNSWGDIELFANKTKFEREYPDEAFGEKNYDGTTSEFGIKSTIKYLNDSSFLVIGADYKKFEHENNLNQSYKNQAVFITNSNRFNDNQTVITESLRFDDYDDTFDSKTTGKIGIKHNFTPIFNISANYGTAYNVPTIYNLYAPASAWGKVGNINLEPEDIKSFDISLNYGGFGIRYFHNEIENMIGFTDGYVNLDGTSTIKGYELSFKKTILEDTLLTLSYSNIDAKDKDDKDLLRVANSSLKASIDYYGIKDTHIGIYASYIGDKKDIKFNPDFSSEIIDNGNYTTVDAIINYEIDDKKTVYLKADNIFDKEYQSVYGYSSNPRSVYLGVKVEF</sequence>
<protein>
    <submittedName>
        <fullName evidence="11">Outer membrane vitamin B12 receptor BtuB</fullName>
    </submittedName>
</protein>
<accession>A0A1W1EKB3</accession>
<comment type="subcellular location">
    <subcellularLocation>
        <location evidence="1">Cell outer membrane</location>
        <topology evidence="1">Multi-pass membrane protein</topology>
    </subcellularLocation>
</comment>
<gene>
    <name evidence="11" type="ORF">MNB_SV-15-885</name>
</gene>
<evidence type="ECO:0000256" key="4">
    <source>
        <dbReference type="ARBA" id="ARBA00022729"/>
    </source>
</evidence>
<feature type="domain" description="TonB-dependent receptor-like beta-barrel" evidence="9">
    <location>
        <begin position="158"/>
        <end position="582"/>
    </location>
</feature>
<evidence type="ECO:0000313" key="11">
    <source>
        <dbReference type="EMBL" id="SHO81319.1"/>
    </source>
</evidence>
<dbReference type="PANTHER" id="PTHR30069:SF29">
    <property type="entry name" value="HEMOGLOBIN AND HEMOGLOBIN-HAPTOGLOBIN-BINDING PROTEIN 1-RELATED"/>
    <property type="match status" value="1"/>
</dbReference>
<dbReference type="InterPro" id="IPR012910">
    <property type="entry name" value="Plug_dom"/>
</dbReference>
<dbReference type="GO" id="GO:0044718">
    <property type="term" value="P:siderophore transmembrane transport"/>
    <property type="evidence" value="ECO:0007669"/>
    <property type="project" value="TreeGrafter"/>
</dbReference>
<dbReference type="GO" id="GO:0015344">
    <property type="term" value="F:siderophore uptake transmembrane transporter activity"/>
    <property type="evidence" value="ECO:0007669"/>
    <property type="project" value="TreeGrafter"/>
</dbReference>
<reference evidence="11" key="1">
    <citation type="submission" date="2016-10" db="EMBL/GenBank/DDBJ databases">
        <authorList>
            <person name="de Groot N.N."/>
        </authorList>
    </citation>
    <scope>NUCLEOTIDE SEQUENCE</scope>
</reference>
<dbReference type="InterPro" id="IPR036942">
    <property type="entry name" value="Beta-barrel_TonB_sf"/>
</dbReference>
<keyword evidence="6" id="KW-0472">Membrane</keyword>
<keyword evidence="7 11" id="KW-0675">Receptor</keyword>
<dbReference type="InterPro" id="IPR037066">
    <property type="entry name" value="Plug_dom_sf"/>
</dbReference>
<organism evidence="11">
    <name type="scientific">hydrothermal vent metagenome</name>
    <dbReference type="NCBI Taxonomy" id="652676"/>
    <lineage>
        <taxon>unclassified sequences</taxon>
        <taxon>metagenomes</taxon>
        <taxon>ecological metagenomes</taxon>
    </lineage>
</organism>
<dbReference type="CDD" id="cd01347">
    <property type="entry name" value="ligand_gated_channel"/>
    <property type="match status" value="1"/>
</dbReference>
<evidence type="ECO:0000256" key="3">
    <source>
        <dbReference type="ARBA" id="ARBA00022692"/>
    </source>
</evidence>
<evidence type="ECO:0000259" key="9">
    <source>
        <dbReference type="Pfam" id="PF00593"/>
    </source>
</evidence>
<evidence type="ECO:0000256" key="8">
    <source>
        <dbReference type="ARBA" id="ARBA00023237"/>
    </source>
</evidence>
<evidence type="ECO:0000256" key="7">
    <source>
        <dbReference type="ARBA" id="ARBA00023170"/>
    </source>
</evidence>
<evidence type="ECO:0000256" key="5">
    <source>
        <dbReference type="ARBA" id="ARBA00023077"/>
    </source>
</evidence>
<dbReference type="EMBL" id="FRYL01000038">
    <property type="protein sequence ID" value="SHO81319.1"/>
    <property type="molecule type" value="Genomic_DNA"/>
</dbReference>
<dbReference type="PROSITE" id="PS52016">
    <property type="entry name" value="TONB_DEPENDENT_REC_3"/>
    <property type="match status" value="1"/>
</dbReference>
<dbReference type="GO" id="GO:0009279">
    <property type="term" value="C:cell outer membrane"/>
    <property type="evidence" value="ECO:0007669"/>
    <property type="project" value="UniProtKB-SubCell"/>
</dbReference>
<keyword evidence="3" id="KW-0812">Transmembrane</keyword>
<keyword evidence="2" id="KW-0813">Transport</keyword>